<dbReference type="Pfam" id="PF01266">
    <property type="entry name" value="DAO"/>
    <property type="match status" value="1"/>
</dbReference>
<dbReference type="SUPFAM" id="SSF51971">
    <property type="entry name" value="Nucleotide-binding domain"/>
    <property type="match status" value="1"/>
</dbReference>
<name>A0A1M5AJ73_9BACT</name>
<sequence>MQVDYLIVGQGISGTMLSWFLHKEGESFVILDESKGDTSSKVAAGIINPVTGRRFVRSWMIEELLPFARKTYDELETFLQVHFIRHLDMIRFFPNAESRDLFATRITEDDTYLHPYPEQNDFNPFFNYHYGCGQVRPAFCVDLGVLLAAWRQQLGDAVRNQRFEPAALQEANDHIVYEDITAQKIIFCEGVMGEANPWFGLLPFSANKGEALFIECPGLIDKHIFKQHHLLAPLMQPGLFWVGSTYQNRFTDAHPTEDFRVKTEAYLKEWIKLPFTVVNHKAAIRPATVERRPFIGMHPHHPAIGICNGMGTKGTSLAPYFAHQLVQHLVHGVTLTPEADIRRFERILSRRN</sequence>
<dbReference type="AlphaFoldDB" id="A0A1M5AJ73"/>
<feature type="domain" description="FAD dependent oxidoreductase" evidence="1">
    <location>
        <begin position="4"/>
        <end position="326"/>
    </location>
</feature>
<evidence type="ECO:0000259" key="1">
    <source>
        <dbReference type="Pfam" id="PF01266"/>
    </source>
</evidence>
<dbReference type="GO" id="GO:0005737">
    <property type="term" value="C:cytoplasm"/>
    <property type="evidence" value="ECO:0007669"/>
    <property type="project" value="TreeGrafter"/>
</dbReference>
<dbReference type="EMBL" id="FQUO01000006">
    <property type="protein sequence ID" value="SHF29962.1"/>
    <property type="molecule type" value="Genomic_DNA"/>
</dbReference>
<dbReference type="InterPro" id="IPR006076">
    <property type="entry name" value="FAD-dep_OxRdtase"/>
</dbReference>
<dbReference type="STRING" id="1302690.BUE76_08625"/>
<dbReference type="Gene3D" id="3.30.9.10">
    <property type="entry name" value="D-Amino Acid Oxidase, subunit A, domain 2"/>
    <property type="match status" value="1"/>
</dbReference>
<reference evidence="2 3" key="1">
    <citation type="submission" date="2016-11" db="EMBL/GenBank/DDBJ databases">
        <authorList>
            <person name="Jaros S."/>
            <person name="Januszkiewicz K."/>
            <person name="Wedrychowicz H."/>
        </authorList>
    </citation>
    <scope>NUCLEOTIDE SEQUENCE [LARGE SCALE GENOMIC DNA]</scope>
    <source>
        <strain evidence="2 3">DSM 26897</strain>
    </source>
</reference>
<protein>
    <submittedName>
        <fullName evidence="2">Glycine/D-amino acid oxidase</fullName>
    </submittedName>
</protein>
<dbReference type="PANTHER" id="PTHR13847">
    <property type="entry name" value="SARCOSINE DEHYDROGENASE-RELATED"/>
    <property type="match status" value="1"/>
</dbReference>
<evidence type="ECO:0000313" key="2">
    <source>
        <dbReference type="EMBL" id="SHF29962.1"/>
    </source>
</evidence>
<dbReference type="InterPro" id="IPR036188">
    <property type="entry name" value="FAD/NAD-bd_sf"/>
</dbReference>
<dbReference type="OrthoDB" id="214253at2"/>
<proteinExistence type="predicted"/>
<dbReference type="Proteomes" id="UP000184368">
    <property type="component" value="Unassembled WGS sequence"/>
</dbReference>
<accession>A0A1M5AJ73</accession>
<organism evidence="2 3">
    <name type="scientific">Cnuella takakiae</name>
    <dbReference type="NCBI Taxonomy" id="1302690"/>
    <lineage>
        <taxon>Bacteria</taxon>
        <taxon>Pseudomonadati</taxon>
        <taxon>Bacteroidota</taxon>
        <taxon>Chitinophagia</taxon>
        <taxon>Chitinophagales</taxon>
        <taxon>Chitinophagaceae</taxon>
        <taxon>Cnuella</taxon>
    </lineage>
</organism>
<dbReference type="Gene3D" id="3.50.50.60">
    <property type="entry name" value="FAD/NAD(P)-binding domain"/>
    <property type="match status" value="2"/>
</dbReference>
<keyword evidence="3" id="KW-1185">Reference proteome</keyword>
<evidence type="ECO:0000313" key="3">
    <source>
        <dbReference type="Proteomes" id="UP000184368"/>
    </source>
</evidence>
<gene>
    <name evidence="2" type="ORF">SAMN05444008_106276</name>
</gene>